<evidence type="ECO:0000313" key="2">
    <source>
        <dbReference type="EMBL" id="MDQ0228090.1"/>
    </source>
</evidence>
<organism evidence="2 3">
    <name type="scientific">Metabacillus niabensis</name>
    <dbReference type="NCBI Taxonomy" id="324854"/>
    <lineage>
        <taxon>Bacteria</taxon>
        <taxon>Bacillati</taxon>
        <taxon>Bacillota</taxon>
        <taxon>Bacilli</taxon>
        <taxon>Bacillales</taxon>
        <taxon>Bacillaceae</taxon>
        <taxon>Metabacillus</taxon>
    </lineage>
</organism>
<dbReference type="SUPFAM" id="SSF47090">
    <property type="entry name" value="PGBD-like"/>
    <property type="match status" value="1"/>
</dbReference>
<dbReference type="EMBL" id="JAUSTZ010000014">
    <property type="protein sequence ID" value="MDQ0228090.1"/>
    <property type="molecule type" value="Genomic_DNA"/>
</dbReference>
<evidence type="ECO:0000259" key="1">
    <source>
        <dbReference type="Pfam" id="PF01471"/>
    </source>
</evidence>
<dbReference type="Pfam" id="PF01471">
    <property type="entry name" value="PG_binding_1"/>
    <property type="match status" value="1"/>
</dbReference>
<comment type="caution">
    <text evidence="2">The sequence shown here is derived from an EMBL/GenBank/DDBJ whole genome shotgun (WGS) entry which is preliminary data.</text>
</comment>
<dbReference type="InterPro" id="IPR036365">
    <property type="entry name" value="PGBD-like_sf"/>
</dbReference>
<dbReference type="RefSeq" id="WP_095302506.1">
    <property type="nucleotide sequence ID" value="NZ_CADEPK010000078.1"/>
</dbReference>
<feature type="domain" description="Peptidoglycan binding-like" evidence="1">
    <location>
        <begin position="84"/>
        <end position="133"/>
    </location>
</feature>
<proteinExistence type="predicted"/>
<evidence type="ECO:0000313" key="3">
    <source>
        <dbReference type="Proteomes" id="UP001232245"/>
    </source>
</evidence>
<dbReference type="InterPro" id="IPR002477">
    <property type="entry name" value="Peptidoglycan-bd-like"/>
</dbReference>
<protein>
    <recommendedName>
        <fullName evidence="1">Peptidoglycan binding-like domain-containing protein</fullName>
    </recommendedName>
</protein>
<dbReference type="InterPro" id="IPR036366">
    <property type="entry name" value="PGBDSf"/>
</dbReference>
<name>A0ABT9Z7V9_9BACI</name>
<sequence length="141" mass="15058">MVVVSTTNYYVRAYSCSGQSISTNNLQSESSGYTWIINKGWKGYIQQGSTGGETLGVVLNDTKIDFSSSYLAKKGYSGNISSYVKGIQAALNCLGYDAGQPDGIFGANTEAAVKAFQRNKGLTVDGIVGKQTYHYLSFASS</sequence>
<gene>
    <name evidence="2" type="ORF">J2S02_004454</name>
</gene>
<reference evidence="2 3" key="1">
    <citation type="submission" date="2023-07" db="EMBL/GenBank/DDBJ databases">
        <title>Genomic Encyclopedia of Type Strains, Phase IV (KMG-IV): sequencing the most valuable type-strain genomes for metagenomic binning, comparative biology and taxonomic classification.</title>
        <authorList>
            <person name="Goeker M."/>
        </authorList>
    </citation>
    <scope>NUCLEOTIDE SEQUENCE [LARGE SCALE GENOMIC DNA]</scope>
    <source>
        <strain evidence="2 3">DSM 17723</strain>
    </source>
</reference>
<keyword evidence="3" id="KW-1185">Reference proteome</keyword>
<dbReference type="Gene3D" id="1.10.101.10">
    <property type="entry name" value="PGBD-like superfamily/PGBD"/>
    <property type="match status" value="1"/>
</dbReference>
<dbReference type="Proteomes" id="UP001232245">
    <property type="component" value="Unassembled WGS sequence"/>
</dbReference>
<accession>A0ABT9Z7V9</accession>